<keyword evidence="4" id="KW-0472">Membrane</keyword>
<dbReference type="Proteomes" id="UP000695022">
    <property type="component" value="Unplaced"/>
</dbReference>
<gene>
    <name evidence="7" type="primary">LOC106813494</name>
</gene>
<feature type="domain" description="Sphingomyelin phosphodiesterase C-terminal" evidence="5">
    <location>
        <begin position="241"/>
        <end position="323"/>
    </location>
</feature>
<keyword evidence="2" id="KW-0325">Glycoprotein</keyword>
<evidence type="ECO:0000256" key="1">
    <source>
        <dbReference type="ARBA" id="ARBA00022801"/>
    </source>
</evidence>
<evidence type="ECO:0000313" key="6">
    <source>
        <dbReference type="Proteomes" id="UP000695022"/>
    </source>
</evidence>
<dbReference type="InterPro" id="IPR029052">
    <property type="entry name" value="Metallo-depent_PP-like"/>
</dbReference>
<dbReference type="Pfam" id="PF19272">
    <property type="entry name" value="ASMase_C"/>
    <property type="match status" value="2"/>
</dbReference>
<sequence>MTSHPVFRERPTQSVTSAAYSLRSSRECRQRALNELVASADDPADPVPVGPHFVLSKILYRRPGKAFIIGHIPPGYADWQLDAGALYPRFNERFLNMIGRYRHVIAGQFYGHWHTDSFRLFRDEFGEVVGSAFTAPSLTPYHGPAPVNPSVRLYSYRRDDCSMLDYSQYMLNLTQVNSSSAYAITRLPTSDDSNATLDARSSTPGGSTGVMRSSDGTPLSHLTIYHRPATTISATPLPLPVWRLEYRATAAYSIADLTTGALSRLYERLAVPTGGDALFRAYYERNLVGHVVGAARRCDAACVTRMLCAISETRGRGYRTCVGITSSSAAPAADAAGSSGSILRSISQQTMQYVVIVVATLGVLSGVAAVFLCVRRQRAHAASQYERIATLSVDWAESGRHHNGVTIQNLPEVIPD</sequence>
<keyword evidence="4" id="KW-0812">Transmembrane</keyword>
<keyword evidence="6" id="KW-1185">Reference proteome</keyword>
<keyword evidence="1" id="KW-0378">Hydrolase</keyword>
<evidence type="ECO:0000256" key="2">
    <source>
        <dbReference type="ARBA" id="ARBA00023180"/>
    </source>
</evidence>
<dbReference type="GeneID" id="106813494"/>
<feature type="transmembrane region" description="Helical" evidence="4">
    <location>
        <begin position="353"/>
        <end position="374"/>
    </location>
</feature>
<feature type="domain" description="Sphingomyelin phosphodiesterase C-terminal" evidence="5">
    <location>
        <begin position="129"/>
        <end position="178"/>
    </location>
</feature>
<reference evidence="7" key="1">
    <citation type="submission" date="2025-08" db="UniProtKB">
        <authorList>
            <consortium name="RefSeq"/>
        </authorList>
    </citation>
    <scope>IDENTIFICATION</scope>
</reference>
<protein>
    <submittedName>
        <fullName evidence="7">Uncharacterized protein LOC106813494</fullName>
    </submittedName>
</protein>
<proteinExistence type="predicted"/>
<name>A0ABM1ELQ3_PRICU</name>
<dbReference type="PANTHER" id="PTHR10340">
    <property type="entry name" value="SPHINGOMYELIN PHOSPHODIESTERASE"/>
    <property type="match status" value="1"/>
</dbReference>
<dbReference type="SUPFAM" id="SSF56300">
    <property type="entry name" value="Metallo-dependent phosphatases"/>
    <property type="match status" value="1"/>
</dbReference>
<accession>A0ABM1ELQ3</accession>
<feature type="region of interest" description="Disordered" evidence="3">
    <location>
        <begin position="193"/>
        <end position="214"/>
    </location>
</feature>
<dbReference type="RefSeq" id="XP_014673124.1">
    <property type="nucleotide sequence ID" value="XM_014817638.1"/>
</dbReference>
<evidence type="ECO:0000256" key="3">
    <source>
        <dbReference type="SAM" id="MobiDB-lite"/>
    </source>
</evidence>
<keyword evidence="4" id="KW-1133">Transmembrane helix</keyword>
<evidence type="ECO:0000256" key="4">
    <source>
        <dbReference type="SAM" id="Phobius"/>
    </source>
</evidence>
<dbReference type="InterPro" id="IPR045473">
    <property type="entry name" value="ASM_C"/>
</dbReference>
<evidence type="ECO:0000313" key="7">
    <source>
        <dbReference type="RefSeq" id="XP_014673124.1"/>
    </source>
</evidence>
<dbReference type="PANTHER" id="PTHR10340:SF57">
    <property type="entry name" value="METALLOPHOS DOMAIN-CONTAINING PROTEIN"/>
    <property type="match status" value="1"/>
</dbReference>
<evidence type="ECO:0000259" key="5">
    <source>
        <dbReference type="Pfam" id="PF19272"/>
    </source>
</evidence>
<organism evidence="6 7">
    <name type="scientific">Priapulus caudatus</name>
    <name type="common">Priapulid worm</name>
    <dbReference type="NCBI Taxonomy" id="37621"/>
    <lineage>
        <taxon>Eukaryota</taxon>
        <taxon>Metazoa</taxon>
        <taxon>Ecdysozoa</taxon>
        <taxon>Scalidophora</taxon>
        <taxon>Priapulida</taxon>
        <taxon>Priapulimorpha</taxon>
        <taxon>Priapulimorphida</taxon>
        <taxon>Priapulidae</taxon>
        <taxon>Priapulus</taxon>
    </lineage>
</organism>